<evidence type="ECO:0000256" key="4">
    <source>
        <dbReference type="ARBA" id="ARBA00022481"/>
    </source>
</evidence>
<evidence type="ECO:0000256" key="9">
    <source>
        <dbReference type="ARBA" id="ARBA00025772"/>
    </source>
</evidence>
<comment type="similarity">
    <text evidence="9">Belongs to the GSP H family.</text>
</comment>
<evidence type="ECO:0000256" key="10">
    <source>
        <dbReference type="ARBA" id="ARBA00030775"/>
    </source>
</evidence>
<dbReference type="Gene3D" id="3.55.40.10">
    <property type="entry name" value="minor pseudopilin epsh domain"/>
    <property type="match status" value="1"/>
</dbReference>
<keyword evidence="13" id="KW-1185">Reference proteome</keyword>
<organism evidence="12 13">
    <name type="scientific">Pseudomonas sichuanensis</name>
    <dbReference type="NCBI Taxonomy" id="2213015"/>
    <lineage>
        <taxon>Bacteria</taxon>
        <taxon>Pseudomonadati</taxon>
        <taxon>Pseudomonadota</taxon>
        <taxon>Gammaproteobacteria</taxon>
        <taxon>Pseudomonadales</taxon>
        <taxon>Pseudomonadaceae</taxon>
        <taxon>Pseudomonas</taxon>
    </lineage>
</organism>
<keyword evidence="3" id="KW-1003">Cell membrane</keyword>
<evidence type="ECO:0000259" key="11">
    <source>
        <dbReference type="Pfam" id="PF12019"/>
    </source>
</evidence>
<dbReference type="RefSeq" id="WP_347151818.1">
    <property type="nucleotide sequence ID" value="NZ_JBDLYL010000051.1"/>
</dbReference>
<keyword evidence="8" id="KW-0472">Membrane</keyword>
<evidence type="ECO:0000256" key="8">
    <source>
        <dbReference type="ARBA" id="ARBA00023136"/>
    </source>
</evidence>
<protein>
    <recommendedName>
        <fullName evidence="2">Type II secretion system protein H</fullName>
    </recommendedName>
    <alternativeName>
        <fullName evidence="10">General secretion pathway protein H</fullName>
    </alternativeName>
</protein>
<dbReference type="SUPFAM" id="SSF54523">
    <property type="entry name" value="Pili subunits"/>
    <property type="match status" value="1"/>
</dbReference>
<evidence type="ECO:0000256" key="5">
    <source>
        <dbReference type="ARBA" id="ARBA00022519"/>
    </source>
</evidence>
<feature type="domain" description="General secretion pathway GspH" evidence="11">
    <location>
        <begin position="41"/>
        <end position="144"/>
    </location>
</feature>
<dbReference type="InterPro" id="IPR045584">
    <property type="entry name" value="Pilin-like"/>
</dbReference>
<evidence type="ECO:0000256" key="6">
    <source>
        <dbReference type="ARBA" id="ARBA00022692"/>
    </source>
</evidence>
<evidence type="ECO:0000256" key="2">
    <source>
        <dbReference type="ARBA" id="ARBA00021549"/>
    </source>
</evidence>
<keyword evidence="4" id="KW-0488">Methylation</keyword>
<keyword evidence="6" id="KW-0812">Transmembrane</keyword>
<evidence type="ECO:0000256" key="3">
    <source>
        <dbReference type="ARBA" id="ARBA00022475"/>
    </source>
</evidence>
<comment type="subcellular location">
    <subcellularLocation>
        <location evidence="1">Cell inner membrane</location>
        <topology evidence="1">Single-pass membrane protein</topology>
    </subcellularLocation>
</comment>
<gene>
    <name evidence="12" type="ORF">ABFE88_25455</name>
</gene>
<keyword evidence="7" id="KW-1133">Transmembrane helix</keyword>
<accession>A0ABV0DN38</accession>
<evidence type="ECO:0000313" key="13">
    <source>
        <dbReference type="Proteomes" id="UP001424532"/>
    </source>
</evidence>
<evidence type="ECO:0000313" key="12">
    <source>
        <dbReference type="EMBL" id="MEN8643009.1"/>
    </source>
</evidence>
<name>A0ABV0DN38_9PSED</name>
<dbReference type="EMBL" id="JBDLYL010000051">
    <property type="protein sequence ID" value="MEN8643009.1"/>
    <property type="molecule type" value="Genomic_DNA"/>
</dbReference>
<comment type="caution">
    <text evidence="12">The sequence shown here is derived from an EMBL/GenBank/DDBJ whole genome shotgun (WGS) entry which is preliminary data.</text>
</comment>
<evidence type="ECO:0000256" key="1">
    <source>
        <dbReference type="ARBA" id="ARBA00004377"/>
    </source>
</evidence>
<dbReference type="Proteomes" id="UP001424532">
    <property type="component" value="Unassembled WGS sequence"/>
</dbReference>
<reference evidence="12 13" key="1">
    <citation type="submission" date="2024-05" db="EMBL/GenBank/DDBJ databases">
        <title>Sequence of Lycoming College course isolates.</title>
        <authorList>
            <person name="Reigle C.A."/>
            <person name="Newman J.D."/>
        </authorList>
    </citation>
    <scope>NUCLEOTIDE SEQUENCE [LARGE SCALE GENOMIC DNA]</scope>
    <source>
        <strain evidence="12 13">CAR-09</strain>
    </source>
</reference>
<keyword evidence="5" id="KW-0997">Cell inner membrane</keyword>
<sequence length="159" mass="16997">MKQQGVTLLQMMSALAVAGLLTQLGVSAYGKLSEELAQAATARELAQALRDARNQALLSQRAVVVLPVEEDWGKGWRVLLEHNGLLLREHRLAKPARIVASSGKTVRFSGRGAPLGDGFGGITLTLCRRGGAGSEQRVVLSPSGRVRLLSDEKRRCAGD</sequence>
<proteinExistence type="inferred from homology"/>
<dbReference type="InterPro" id="IPR022346">
    <property type="entry name" value="T2SS_GspH"/>
</dbReference>
<evidence type="ECO:0000256" key="7">
    <source>
        <dbReference type="ARBA" id="ARBA00022989"/>
    </source>
</evidence>
<dbReference type="Pfam" id="PF12019">
    <property type="entry name" value="GspH"/>
    <property type="match status" value="1"/>
</dbReference>